<dbReference type="Gene3D" id="3.30.9.10">
    <property type="entry name" value="D-Amino Acid Oxidase, subunit A, domain 2"/>
    <property type="match status" value="1"/>
</dbReference>
<dbReference type="Proteomes" id="UP001527866">
    <property type="component" value="Unassembled WGS sequence"/>
</dbReference>
<evidence type="ECO:0000313" key="3">
    <source>
        <dbReference type="EMBL" id="MDA2812097.1"/>
    </source>
</evidence>
<feature type="region of interest" description="Disordered" evidence="1">
    <location>
        <begin position="1"/>
        <end position="31"/>
    </location>
</feature>
<evidence type="ECO:0000259" key="2">
    <source>
        <dbReference type="Pfam" id="PF01266"/>
    </source>
</evidence>
<keyword evidence="4" id="KW-1185">Reference proteome</keyword>
<dbReference type="SUPFAM" id="SSF51905">
    <property type="entry name" value="FAD/NAD(P)-binding domain"/>
    <property type="match status" value="1"/>
</dbReference>
<proteinExistence type="predicted"/>
<evidence type="ECO:0000313" key="4">
    <source>
        <dbReference type="Proteomes" id="UP001527866"/>
    </source>
</evidence>
<dbReference type="InterPro" id="IPR006076">
    <property type="entry name" value="FAD-dep_OxRdtase"/>
</dbReference>
<dbReference type="InterPro" id="IPR036188">
    <property type="entry name" value="FAD/NAD-bd_sf"/>
</dbReference>
<name>A0ABT4U6X2_9ACTN</name>
<gene>
    <name evidence="3" type="ORF">O4J56_15745</name>
</gene>
<dbReference type="Gene3D" id="3.50.50.60">
    <property type="entry name" value="FAD/NAD(P)-binding domain"/>
    <property type="match status" value="1"/>
</dbReference>
<dbReference type="RefSeq" id="WP_270686550.1">
    <property type="nucleotide sequence ID" value="NZ_JAQFWQ010000042.1"/>
</dbReference>
<protein>
    <submittedName>
        <fullName evidence="3">FAD-dependent oxidoreductase</fullName>
    </submittedName>
</protein>
<comment type="caution">
    <text evidence="3">The sequence shown here is derived from an EMBL/GenBank/DDBJ whole genome shotgun (WGS) entry which is preliminary data.</text>
</comment>
<accession>A0ABT4U6X2</accession>
<evidence type="ECO:0000256" key="1">
    <source>
        <dbReference type="SAM" id="MobiDB-lite"/>
    </source>
</evidence>
<dbReference type="EMBL" id="JAQFWQ010000042">
    <property type="protein sequence ID" value="MDA2812097.1"/>
    <property type="molecule type" value="Genomic_DNA"/>
</dbReference>
<sequence>MPAYRNGEISHWMRGGRAGNGARRSAAPPGDEQDLVIVGGGLTGLWAAYHAAVDRPGARITVVEAHEVGYGASGRNGGWLSPLIPGNRAVYARAARARGEDGDEAVRAFQRELTAAVGGTLDILADEGIDADQHRGGHLRVATTPAAMRRLERAHGADLAAGFEESELALLSASEVADRVAVRPALGGLLTRTTARVDPAKMTRGLAEAVERRGVRILEGAPATRIDPGAVHTARGTVRGRTVLCCLEAYSGTVGGRGPGPREVIPVNSSMIVTGRLPERAWERIGWQGRECLGDAAHTFVYAQRTADDRIAIGGRGTPYAFNSGTPGRGAVDARTVRMLYDRLRLFFPDVHFTVEHAWRGAIGVTRDWCAGVFFDPATRIGAVRGFAGHGVAPTRLAARTLLDRAAGRDTALTRLPWNDHDSGRWEPEPVRWLGVHGMYRLFGVADRWEELRHSRETALIARFGSRLAGLDG</sequence>
<reference evidence="3 4" key="1">
    <citation type="submission" date="2023-01" db="EMBL/GenBank/DDBJ databases">
        <title>Draft genome sequence of Nocardiopsis sp. RSe5-2 isolated from halophytes.</title>
        <authorList>
            <person name="Duangmal K."/>
            <person name="Chantavorakit T."/>
        </authorList>
    </citation>
    <scope>NUCLEOTIDE SEQUENCE [LARGE SCALE GENOMIC DNA]</scope>
    <source>
        <strain evidence="3 4">RSe5-2</strain>
    </source>
</reference>
<dbReference type="PANTHER" id="PTHR13847">
    <property type="entry name" value="SARCOSINE DEHYDROGENASE-RELATED"/>
    <property type="match status" value="1"/>
</dbReference>
<feature type="domain" description="FAD dependent oxidoreductase" evidence="2">
    <location>
        <begin position="34"/>
        <end position="404"/>
    </location>
</feature>
<organism evidence="3 4">
    <name type="scientific">Nocardiopsis endophytica</name>
    <dbReference type="NCBI Taxonomy" id="3018445"/>
    <lineage>
        <taxon>Bacteria</taxon>
        <taxon>Bacillati</taxon>
        <taxon>Actinomycetota</taxon>
        <taxon>Actinomycetes</taxon>
        <taxon>Streptosporangiales</taxon>
        <taxon>Nocardiopsidaceae</taxon>
        <taxon>Nocardiopsis</taxon>
    </lineage>
</organism>
<dbReference type="PANTHER" id="PTHR13847:SF285">
    <property type="entry name" value="FAD DEPENDENT OXIDOREDUCTASE DOMAIN-CONTAINING PROTEIN"/>
    <property type="match status" value="1"/>
</dbReference>
<dbReference type="Pfam" id="PF01266">
    <property type="entry name" value="DAO"/>
    <property type="match status" value="1"/>
</dbReference>